<evidence type="ECO:0008006" key="4">
    <source>
        <dbReference type="Google" id="ProtNLM"/>
    </source>
</evidence>
<accession>A0A2Z2HVB9</accession>
<gene>
    <name evidence="2" type="ORF">B1756_03930</name>
</gene>
<protein>
    <recommendedName>
        <fullName evidence="4">DUF4157 domain-containing protein</fullName>
    </recommendedName>
</protein>
<feature type="compositionally biased region" description="Basic and acidic residues" evidence="1">
    <location>
        <begin position="1"/>
        <end position="11"/>
    </location>
</feature>
<evidence type="ECO:0000256" key="1">
    <source>
        <dbReference type="SAM" id="MobiDB-lite"/>
    </source>
</evidence>
<proteinExistence type="predicted"/>
<sequence length="157" mass="17250">MSREELSREVEPTETQRATLQRAAKQYGHADTHQWAAEGMPTDAMGTPSEMAAFRERQQTWPAEVPHDIEQQTEASLHRNKAAHRDHEPAGEASVPDSVREVVSEPGQQLASEIKAGLEGRLDASLDHVQVHTGSTAQQACEGVINSCINRCCDLVE</sequence>
<dbReference type="Proteomes" id="UP000250088">
    <property type="component" value="Chromosome"/>
</dbReference>
<reference evidence="3" key="1">
    <citation type="submission" date="2017-02" db="EMBL/GenBank/DDBJ databases">
        <title>Natronthermophilus aegyptiacus gen. nov.,sp. nov., an aerobic, extremely halophilic alkalithermophilic archaeon isolated from the athalassohaline Wadi An Natrun, Egypt.</title>
        <authorList>
            <person name="Zhao B."/>
        </authorList>
    </citation>
    <scope>NUCLEOTIDE SEQUENCE [LARGE SCALE GENOMIC DNA]</scope>
    <source>
        <strain evidence="3">JW/NM-HA 15</strain>
    </source>
</reference>
<dbReference type="AlphaFoldDB" id="A0A2Z2HVB9"/>
<dbReference type="RefSeq" id="WP_086887369.1">
    <property type="nucleotide sequence ID" value="NZ_CP019893.1"/>
</dbReference>
<dbReference type="GeneID" id="68749344"/>
<evidence type="ECO:0000313" key="3">
    <source>
        <dbReference type="Proteomes" id="UP000250088"/>
    </source>
</evidence>
<feature type="region of interest" description="Disordered" evidence="1">
    <location>
        <begin position="1"/>
        <end position="47"/>
    </location>
</feature>
<dbReference type="KEGG" id="naj:B1756_03930"/>
<dbReference type="EMBL" id="CP019893">
    <property type="protein sequence ID" value="ARS88984.1"/>
    <property type="molecule type" value="Genomic_DNA"/>
</dbReference>
<keyword evidence="3" id="KW-1185">Reference proteome</keyword>
<name>A0A2Z2HVB9_9EURY</name>
<feature type="region of interest" description="Disordered" evidence="1">
    <location>
        <begin position="72"/>
        <end position="98"/>
    </location>
</feature>
<evidence type="ECO:0000313" key="2">
    <source>
        <dbReference type="EMBL" id="ARS88984.1"/>
    </source>
</evidence>
<organism evidence="2 3">
    <name type="scientific">Natrarchaeobaculum aegyptiacum</name>
    <dbReference type="NCBI Taxonomy" id="745377"/>
    <lineage>
        <taxon>Archaea</taxon>
        <taxon>Methanobacteriati</taxon>
        <taxon>Methanobacteriota</taxon>
        <taxon>Stenosarchaea group</taxon>
        <taxon>Halobacteria</taxon>
        <taxon>Halobacteriales</taxon>
        <taxon>Natrialbaceae</taxon>
        <taxon>Natrarchaeobaculum</taxon>
    </lineage>
</organism>